<evidence type="ECO:0000256" key="5">
    <source>
        <dbReference type="ARBA" id="ARBA00022964"/>
    </source>
</evidence>
<dbReference type="OMA" id="KPPVGNQ"/>
<evidence type="ECO:0000256" key="4">
    <source>
        <dbReference type="ARBA" id="ARBA00022723"/>
    </source>
</evidence>
<dbReference type="EC" id="1.13.11.6" evidence="8"/>
<dbReference type="HAMAP" id="MF_00825">
    <property type="entry name" value="3_HAO"/>
    <property type="match status" value="1"/>
</dbReference>
<comment type="function">
    <text evidence="2 8">Catalyzes the oxidative ring opening of 3-hydroxyanthranilate to 2-amino-3-carboxymuconate semialdehyde, which spontaneously cyclizes to quinolinate.</text>
</comment>
<dbReference type="GO" id="GO:0005737">
    <property type="term" value="C:cytoplasm"/>
    <property type="evidence" value="ECO:0007669"/>
    <property type="project" value="UniProtKB-SubCell"/>
</dbReference>
<keyword evidence="8" id="KW-0963">Cytoplasm</keyword>
<evidence type="ECO:0000256" key="2">
    <source>
        <dbReference type="ARBA" id="ARBA00002752"/>
    </source>
</evidence>
<dbReference type="AlphaFoldDB" id="A0A5J4Z7A3"/>
<keyword evidence="3 8" id="KW-0662">Pyridine nucleotide biosynthesis</keyword>
<evidence type="ECO:0000313" key="9">
    <source>
        <dbReference type="EMBL" id="KAA8498713.1"/>
    </source>
</evidence>
<dbReference type="Gene3D" id="2.60.120.10">
    <property type="entry name" value="Jelly Rolls"/>
    <property type="match status" value="1"/>
</dbReference>
<dbReference type="GO" id="GO:0019805">
    <property type="term" value="P:quinolinate biosynthetic process"/>
    <property type="evidence" value="ECO:0007669"/>
    <property type="project" value="UniProtKB-UniRule"/>
</dbReference>
<comment type="pathway">
    <text evidence="8">Cofactor biosynthesis; NAD(+) biosynthesis; quinolinate from L-kynurenine: step 3/3.</text>
</comment>
<comment type="caution">
    <text evidence="9">The sequence shown here is derived from an EMBL/GenBank/DDBJ whole genome shotgun (WGS) entry which is preliminary data.</text>
</comment>
<dbReference type="SUPFAM" id="SSF51182">
    <property type="entry name" value="RmlC-like cupins"/>
    <property type="match status" value="1"/>
</dbReference>
<evidence type="ECO:0000256" key="6">
    <source>
        <dbReference type="ARBA" id="ARBA00023002"/>
    </source>
</evidence>
<organism evidence="9 10">
    <name type="scientific">Porphyridium purpureum</name>
    <name type="common">Red alga</name>
    <name type="synonym">Porphyridium cruentum</name>
    <dbReference type="NCBI Taxonomy" id="35688"/>
    <lineage>
        <taxon>Eukaryota</taxon>
        <taxon>Rhodophyta</taxon>
        <taxon>Bangiophyceae</taxon>
        <taxon>Porphyridiales</taxon>
        <taxon>Porphyridiaceae</taxon>
        <taxon>Porphyridium</taxon>
    </lineage>
</organism>
<comment type="catalytic activity">
    <reaction evidence="8">
        <text>3-hydroxyanthranilate + O2 = (2Z,4Z)-2-amino-3-carboxymuconate 6-semialdehyde</text>
        <dbReference type="Rhea" id="RHEA:17953"/>
        <dbReference type="ChEBI" id="CHEBI:15379"/>
        <dbReference type="ChEBI" id="CHEBI:36559"/>
        <dbReference type="ChEBI" id="CHEBI:77612"/>
        <dbReference type="EC" id="1.13.11.6"/>
    </reaction>
</comment>
<dbReference type="EMBL" id="VRMN01000001">
    <property type="protein sequence ID" value="KAA8498713.1"/>
    <property type="molecule type" value="Genomic_DNA"/>
</dbReference>
<dbReference type="GO" id="GO:0000334">
    <property type="term" value="F:3-hydroxyanthranilate 3,4-dioxygenase activity"/>
    <property type="evidence" value="ECO:0007669"/>
    <property type="project" value="UniProtKB-UniRule"/>
</dbReference>
<dbReference type="CDD" id="cd06123">
    <property type="entry name" value="cupin_HAO"/>
    <property type="match status" value="1"/>
</dbReference>
<dbReference type="Pfam" id="PF06052">
    <property type="entry name" value="3-HAO"/>
    <property type="match status" value="1"/>
</dbReference>
<comment type="cofactor">
    <cofactor evidence="1">
        <name>Fe(2+)</name>
        <dbReference type="ChEBI" id="CHEBI:29033"/>
    </cofactor>
</comment>
<keyword evidence="5 8" id="KW-0223">Dioxygenase</keyword>
<reference evidence="10" key="1">
    <citation type="journal article" date="2019" name="Nat. Commun.">
        <title>Expansion of phycobilisome linker gene families in mesophilic red algae.</title>
        <authorList>
            <person name="Lee J."/>
            <person name="Kim D."/>
            <person name="Bhattacharya D."/>
            <person name="Yoon H.S."/>
        </authorList>
    </citation>
    <scope>NUCLEOTIDE SEQUENCE [LARGE SCALE GENOMIC DNA]</scope>
    <source>
        <strain evidence="10">CCMP 1328</strain>
    </source>
</reference>
<dbReference type="OrthoDB" id="204928at2759"/>
<evidence type="ECO:0000256" key="8">
    <source>
        <dbReference type="HAMAP-Rule" id="MF_03019"/>
    </source>
</evidence>
<dbReference type="GO" id="GO:0006569">
    <property type="term" value="P:L-tryptophan catabolic process"/>
    <property type="evidence" value="ECO:0007669"/>
    <property type="project" value="UniProtKB-UniRule"/>
</dbReference>
<accession>A0A5J4Z7A3</accession>
<dbReference type="UniPathway" id="UPA00253">
    <property type="reaction ID" value="UER00330"/>
</dbReference>
<keyword evidence="4" id="KW-0479">Metal-binding</keyword>
<protein>
    <recommendedName>
        <fullName evidence="8">3-hydroxyanthranilate 3,4-dioxygenase</fullName>
        <ecNumber evidence="8">1.13.11.6</ecNumber>
    </recommendedName>
    <alternativeName>
        <fullName evidence="8">3-hydroxyanthranilate oxygenase</fullName>
        <shortName evidence="8">3-HAO</shortName>
    </alternativeName>
    <alternativeName>
        <fullName evidence="8">3-hydroxyanthranilic acid dioxygenase</fullName>
        <shortName evidence="8">HAD</shortName>
    </alternativeName>
</protein>
<evidence type="ECO:0000256" key="7">
    <source>
        <dbReference type="ARBA" id="ARBA00023004"/>
    </source>
</evidence>
<dbReference type="PANTHER" id="PTHR15497:SF1">
    <property type="entry name" value="3-HYDROXYANTHRANILATE 3,4-DIOXYGENASE"/>
    <property type="match status" value="1"/>
</dbReference>
<comment type="subcellular location">
    <subcellularLocation>
        <location evidence="8">Cytoplasm</location>
    </subcellularLocation>
</comment>
<evidence type="ECO:0000256" key="3">
    <source>
        <dbReference type="ARBA" id="ARBA00022642"/>
    </source>
</evidence>
<dbReference type="NCBIfam" id="TIGR03037">
    <property type="entry name" value="anthran_nbaC"/>
    <property type="match status" value="1"/>
</dbReference>
<dbReference type="GO" id="GO:0008198">
    <property type="term" value="F:ferrous iron binding"/>
    <property type="evidence" value="ECO:0007669"/>
    <property type="project" value="UniProtKB-UniRule"/>
</dbReference>
<keyword evidence="6 8" id="KW-0560">Oxidoreductase</keyword>
<evidence type="ECO:0000256" key="1">
    <source>
        <dbReference type="ARBA" id="ARBA00001954"/>
    </source>
</evidence>
<proteinExistence type="inferred from homology"/>
<keyword evidence="10" id="KW-1185">Reference proteome</keyword>
<dbReference type="Proteomes" id="UP000324585">
    <property type="component" value="Unassembled WGS sequence"/>
</dbReference>
<keyword evidence="7" id="KW-0408">Iron</keyword>
<comment type="similarity">
    <text evidence="8">Belongs to the 3-HAO family.</text>
</comment>
<name>A0A5J4Z7A3_PORPP</name>
<dbReference type="PANTHER" id="PTHR15497">
    <property type="entry name" value="3-HYDROXYANTHRANILATE 3,4-DIOXYGENASE"/>
    <property type="match status" value="1"/>
</dbReference>
<dbReference type="GO" id="GO:0043420">
    <property type="term" value="P:anthranilate metabolic process"/>
    <property type="evidence" value="ECO:0007669"/>
    <property type="project" value="UniProtKB-UniRule"/>
</dbReference>
<gene>
    <name evidence="9" type="ORF">FVE85_6298</name>
</gene>
<dbReference type="InterPro" id="IPR014710">
    <property type="entry name" value="RmlC-like_jellyroll"/>
</dbReference>
<sequence>MEAFDLAGWMSNSSNLAALKPPVGNMLLYGNEFKVMLVAGPNVRNDYHVEAGEELFYQLKGDMVLKVVEGAASGEGSADVVFRDIHIREGSTFCLPAGVPHSPQRLPDSLGLVVERDRRAGEVDLMRWYCDQPQCKAMLYEEAFVCHDLVKDLPPIIAGYRADEAKRTCKKCGSVDTFGLR</sequence>
<dbReference type="GO" id="GO:0034354">
    <property type="term" value="P:'de novo' NAD+ biosynthetic process from L-tryptophan"/>
    <property type="evidence" value="ECO:0007669"/>
    <property type="project" value="UniProtKB-UniRule"/>
</dbReference>
<dbReference type="InterPro" id="IPR011051">
    <property type="entry name" value="RmlC_Cupin_sf"/>
</dbReference>
<dbReference type="InterPro" id="IPR010329">
    <property type="entry name" value="3hydroanth_dOase"/>
</dbReference>
<evidence type="ECO:0000313" key="10">
    <source>
        <dbReference type="Proteomes" id="UP000324585"/>
    </source>
</evidence>